<sequence length="488" mass="51980">MKADQIIKPLPTLHEQLTPSRRFQVLIAVAVGTFMGPLDSSVVNIALPSIRSYFQVSFSSVEWVVMAYLLIISSLLLTFGRLGDLYGHKRIYIWGFVVFTIGSLLCGLAPSIGFLIAFRVLQAIGAGMLMSMGPAIVTDVAPPQERGKYMGVIAVSVSIALSTGPVLGGFLTAKFGWPSIFYINVPVGILSIILAQQVIPDSGGQGAQPFDIKGAALVFLALVAILLPLSYAEKVGWSNPYIITSLAVGILLFVAFLFLEKRLAHPMVDLSLFKNRLFSMSNLSALLNYVAMFSVVLLMPFYLQQLRGMPPSKAGLMLIPMPLTTMLIAPISGSLSDRVDTRYISSLGMAITALGMWLLSNLNFESSNLTVVLALVTVGLGSGIFQTPNNSAIMGAVPPYRRGIASSLLAGMRNVGMVLGVAISGAVFTGRQNYLMKKLAAAGMAGAPLKIQAFTGSIQLAFLVACGIALLAVFTSLVRGPANVPNMH</sequence>
<dbReference type="EMBL" id="LGTE01000016">
    <property type="protein sequence ID" value="KNZ69101.1"/>
    <property type="molecule type" value="Genomic_DNA"/>
</dbReference>
<feature type="transmembrane region" description="Helical" evidence="8">
    <location>
        <begin position="179"/>
        <end position="198"/>
    </location>
</feature>
<dbReference type="PANTHER" id="PTHR42718">
    <property type="entry name" value="MAJOR FACILITATOR SUPERFAMILY MULTIDRUG TRANSPORTER MFSC"/>
    <property type="match status" value="1"/>
</dbReference>
<dbReference type="PRINTS" id="PR01036">
    <property type="entry name" value="TCRTETB"/>
</dbReference>
<dbReference type="Gene3D" id="1.20.1720.10">
    <property type="entry name" value="Multidrug resistance protein D"/>
    <property type="match status" value="1"/>
</dbReference>
<dbReference type="PROSITE" id="PS50850">
    <property type="entry name" value="MFS"/>
    <property type="match status" value="1"/>
</dbReference>
<dbReference type="SUPFAM" id="SSF103473">
    <property type="entry name" value="MFS general substrate transporter"/>
    <property type="match status" value="2"/>
</dbReference>
<feature type="transmembrane region" description="Helical" evidence="8">
    <location>
        <begin position="241"/>
        <end position="259"/>
    </location>
</feature>
<feature type="transmembrane region" description="Helical" evidence="8">
    <location>
        <begin position="406"/>
        <end position="428"/>
    </location>
</feature>
<gene>
    <name evidence="10" type="ORF">Tfer_2205</name>
</gene>
<evidence type="ECO:0000256" key="1">
    <source>
        <dbReference type="ARBA" id="ARBA00004651"/>
    </source>
</evidence>
<comment type="similarity">
    <text evidence="2">Belongs to the major facilitator superfamily. EmrB family.</text>
</comment>
<name>A0A0L6W0V9_9FIRM</name>
<dbReference type="Proteomes" id="UP000037175">
    <property type="component" value="Unassembled WGS sequence"/>
</dbReference>
<feature type="transmembrane region" description="Helical" evidence="8">
    <location>
        <begin position="149"/>
        <end position="173"/>
    </location>
</feature>
<dbReference type="InterPro" id="IPR004638">
    <property type="entry name" value="EmrB-like"/>
</dbReference>
<evidence type="ECO:0000313" key="10">
    <source>
        <dbReference type="EMBL" id="KNZ69101.1"/>
    </source>
</evidence>
<feature type="transmembrane region" description="Helical" evidence="8">
    <location>
        <begin position="366"/>
        <end position="385"/>
    </location>
</feature>
<comment type="caution">
    <text evidence="10">The sequence shown here is derived from an EMBL/GenBank/DDBJ whole genome shotgun (WGS) entry which is preliminary data.</text>
</comment>
<dbReference type="InterPro" id="IPR020846">
    <property type="entry name" value="MFS_dom"/>
</dbReference>
<feature type="transmembrane region" description="Helical" evidence="8">
    <location>
        <begin position="91"/>
        <end position="110"/>
    </location>
</feature>
<protein>
    <submittedName>
        <fullName evidence="10">EmrB/QacA subfamily drug resistance transporter</fullName>
    </submittedName>
</protein>
<feature type="transmembrane region" description="Helical" evidence="8">
    <location>
        <begin position="210"/>
        <end position="229"/>
    </location>
</feature>
<feature type="transmembrane region" description="Helical" evidence="8">
    <location>
        <begin position="343"/>
        <end position="360"/>
    </location>
</feature>
<dbReference type="Gene3D" id="1.20.1250.20">
    <property type="entry name" value="MFS general substrate transporter like domains"/>
    <property type="match status" value="1"/>
</dbReference>
<evidence type="ECO:0000256" key="5">
    <source>
        <dbReference type="ARBA" id="ARBA00022692"/>
    </source>
</evidence>
<evidence type="ECO:0000313" key="11">
    <source>
        <dbReference type="Proteomes" id="UP000037175"/>
    </source>
</evidence>
<feature type="transmembrane region" description="Helical" evidence="8">
    <location>
        <begin position="314"/>
        <end position="331"/>
    </location>
</feature>
<evidence type="ECO:0000256" key="2">
    <source>
        <dbReference type="ARBA" id="ARBA00008537"/>
    </source>
</evidence>
<keyword evidence="7 8" id="KW-0472">Membrane</keyword>
<evidence type="ECO:0000256" key="4">
    <source>
        <dbReference type="ARBA" id="ARBA00022475"/>
    </source>
</evidence>
<dbReference type="GO" id="GO:0005886">
    <property type="term" value="C:plasma membrane"/>
    <property type="evidence" value="ECO:0007669"/>
    <property type="project" value="UniProtKB-SubCell"/>
</dbReference>
<evidence type="ECO:0000256" key="7">
    <source>
        <dbReference type="ARBA" id="ARBA00023136"/>
    </source>
</evidence>
<feature type="transmembrane region" description="Helical" evidence="8">
    <location>
        <begin position="53"/>
        <end position="79"/>
    </location>
</feature>
<dbReference type="PATRIC" id="fig|281456.6.peg.2331"/>
<feature type="transmembrane region" description="Helical" evidence="8">
    <location>
        <begin position="25"/>
        <end position="47"/>
    </location>
</feature>
<dbReference type="Pfam" id="PF07690">
    <property type="entry name" value="MFS_1"/>
    <property type="match status" value="1"/>
</dbReference>
<feature type="transmembrane region" description="Helical" evidence="8">
    <location>
        <begin position="458"/>
        <end position="478"/>
    </location>
</feature>
<feature type="domain" description="Major facilitator superfamily (MFS) profile" evidence="9">
    <location>
        <begin position="25"/>
        <end position="484"/>
    </location>
</feature>
<reference evidence="11" key="1">
    <citation type="submission" date="2015-07" db="EMBL/GenBank/DDBJ databases">
        <title>Complete Genome of Thermincola ferriacetica strain Z-0001T.</title>
        <authorList>
            <person name="Lusk B."/>
            <person name="Badalamenti J.P."/>
            <person name="Parameswaran P."/>
            <person name="Bond D.R."/>
            <person name="Torres C.I."/>
        </authorList>
    </citation>
    <scope>NUCLEOTIDE SEQUENCE [LARGE SCALE GENOMIC DNA]</scope>
    <source>
        <strain evidence="11">Z-0001</strain>
    </source>
</reference>
<keyword evidence="4" id="KW-1003">Cell membrane</keyword>
<dbReference type="NCBIfam" id="TIGR00711">
    <property type="entry name" value="efflux_EmrB"/>
    <property type="match status" value="1"/>
</dbReference>
<dbReference type="CDD" id="cd17321">
    <property type="entry name" value="MFS_MMR_MDR_like"/>
    <property type="match status" value="1"/>
</dbReference>
<keyword evidence="5 8" id="KW-0812">Transmembrane</keyword>
<dbReference type="FunFam" id="1.20.1720.10:FF:000021">
    <property type="entry name" value="Drug resistance transporter, EmrB/QacA subfamily"/>
    <property type="match status" value="1"/>
</dbReference>
<evidence type="ECO:0000256" key="3">
    <source>
        <dbReference type="ARBA" id="ARBA00022448"/>
    </source>
</evidence>
<proteinExistence type="inferred from homology"/>
<organism evidence="10 11">
    <name type="scientific">Thermincola ferriacetica</name>
    <dbReference type="NCBI Taxonomy" id="281456"/>
    <lineage>
        <taxon>Bacteria</taxon>
        <taxon>Bacillati</taxon>
        <taxon>Bacillota</taxon>
        <taxon>Clostridia</taxon>
        <taxon>Eubacteriales</taxon>
        <taxon>Thermincolaceae</taxon>
        <taxon>Thermincola</taxon>
    </lineage>
</organism>
<comment type="subcellular location">
    <subcellularLocation>
        <location evidence="1">Cell membrane</location>
        <topology evidence="1">Multi-pass membrane protein</topology>
    </subcellularLocation>
</comment>
<feature type="transmembrane region" description="Helical" evidence="8">
    <location>
        <begin position="280"/>
        <end position="302"/>
    </location>
</feature>
<evidence type="ECO:0000256" key="6">
    <source>
        <dbReference type="ARBA" id="ARBA00022989"/>
    </source>
</evidence>
<dbReference type="RefSeq" id="WP_052218369.1">
    <property type="nucleotide sequence ID" value="NZ_LGTE01000016.1"/>
</dbReference>
<dbReference type="InterPro" id="IPR011701">
    <property type="entry name" value="MFS"/>
</dbReference>
<dbReference type="PANTHER" id="PTHR42718:SF9">
    <property type="entry name" value="MAJOR FACILITATOR SUPERFAMILY MULTIDRUG TRANSPORTER MFSC"/>
    <property type="match status" value="1"/>
</dbReference>
<dbReference type="InterPro" id="IPR036259">
    <property type="entry name" value="MFS_trans_sf"/>
</dbReference>
<keyword evidence="6 8" id="KW-1133">Transmembrane helix</keyword>
<dbReference type="AlphaFoldDB" id="A0A0L6W0V9"/>
<accession>A0A0L6W0V9</accession>
<keyword evidence="3" id="KW-0813">Transport</keyword>
<evidence type="ECO:0000259" key="9">
    <source>
        <dbReference type="PROSITE" id="PS50850"/>
    </source>
</evidence>
<keyword evidence="11" id="KW-1185">Reference proteome</keyword>
<dbReference type="GO" id="GO:0022857">
    <property type="term" value="F:transmembrane transporter activity"/>
    <property type="evidence" value="ECO:0007669"/>
    <property type="project" value="InterPro"/>
</dbReference>
<evidence type="ECO:0000256" key="8">
    <source>
        <dbReference type="SAM" id="Phobius"/>
    </source>
</evidence>